<gene>
    <name evidence="2" type="ORF">T07_9655</name>
</gene>
<organism evidence="2 3">
    <name type="scientific">Trichinella nelsoni</name>
    <dbReference type="NCBI Taxonomy" id="6336"/>
    <lineage>
        <taxon>Eukaryota</taxon>
        <taxon>Metazoa</taxon>
        <taxon>Ecdysozoa</taxon>
        <taxon>Nematoda</taxon>
        <taxon>Enoplea</taxon>
        <taxon>Dorylaimia</taxon>
        <taxon>Trichinellida</taxon>
        <taxon>Trichinellidae</taxon>
        <taxon>Trichinella</taxon>
    </lineage>
</organism>
<keyword evidence="3" id="KW-1185">Reference proteome</keyword>
<feature type="transmembrane region" description="Helical" evidence="1">
    <location>
        <begin position="21"/>
        <end position="38"/>
    </location>
</feature>
<feature type="transmembrane region" description="Helical" evidence="1">
    <location>
        <begin position="44"/>
        <end position="61"/>
    </location>
</feature>
<evidence type="ECO:0000313" key="3">
    <source>
        <dbReference type="Proteomes" id="UP000054630"/>
    </source>
</evidence>
<dbReference type="OrthoDB" id="10558003at2759"/>
<comment type="caution">
    <text evidence="2">The sequence shown here is derived from an EMBL/GenBank/DDBJ whole genome shotgun (WGS) entry which is preliminary data.</text>
</comment>
<dbReference type="EMBL" id="JYDL01000006">
    <property type="protein sequence ID" value="KRX26595.1"/>
    <property type="molecule type" value="Genomic_DNA"/>
</dbReference>
<reference evidence="2 3" key="1">
    <citation type="submission" date="2015-01" db="EMBL/GenBank/DDBJ databases">
        <title>Evolution of Trichinella species and genotypes.</title>
        <authorList>
            <person name="Korhonen P.K."/>
            <person name="Edoardo P."/>
            <person name="Giuseppe L.R."/>
            <person name="Gasser R.B."/>
        </authorList>
    </citation>
    <scope>NUCLEOTIDE SEQUENCE [LARGE SCALE GENOMIC DNA]</scope>
    <source>
        <strain evidence="2">ISS37</strain>
    </source>
</reference>
<protein>
    <submittedName>
        <fullName evidence="2">Uncharacterized protein</fullName>
    </submittedName>
</protein>
<dbReference type="Proteomes" id="UP000054630">
    <property type="component" value="Unassembled WGS sequence"/>
</dbReference>
<name>A0A0V0SJF2_9BILA</name>
<sequence length="64" mass="7428">MQNILLPISHLSYSFTDLQECIAFGVIALCQLHIYYLVQLPYTLIYYIFLTKIGCIPPRVLSDF</sequence>
<accession>A0A0V0SJF2</accession>
<keyword evidence="1" id="KW-0812">Transmembrane</keyword>
<evidence type="ECO:0000313" key="2">
    <source>
        <dbReference type="EMBL" id="KRX26595.1"/>
    </source>
</evidence>
<keyword evidence="1" id="KW-1133">Transmembrane helix</keyword>
<evidence type="ECO:0000256" key="1">
    <source>
        <dbReference type="SAM" id="Phobius"/>
    </source>
</evidence>
<dbReference type="AlphaFoldDB" id="A0A0V0SJF2"/>
<proteinExistence type="predicted"/>
<keyword evidence="1" id="KW-0472">Membrane</keyword>